<dbReference type="GO" id="GO:0005524">
    <property type="term" value="F:ATP binding"/>
    <property type="evidence" value="ECO:0007669"/>
    <property type="project" value="InterPro"/>
</dbReference>
<dbReference type="GO" id="GO:0006302">
    <property type="term" value="P:double-strand break repair"/>
    <property type="evidence" value="ECO:0007669"/>
    <property type="project" value="TreeGrafter"/>
</dbReference>
<dbReference type="PANTHER" id="PTHR32182:SF22">
    <property type="entry name" value="ATP-DEPENDENT ENDONUCLEASE, OLD FAMILY-RELATED"/>
    <property type="match status" value="1"/>
</dbReference>
<feature type="domain" description="ATPase AAA-type core" evidence="2">
    <location>
        <begin position="270"/>
        <end position="373"/>
    </location>
</feature>
<evidence type="ECO:0000313" key="3">
    <source>
        <dbReference type="EMBL" id="GEO82433.1"/>
    </source>
</evidence>
<evidence type="ECO:0000256" key="1">
    <source>
        <dbReference type="SAM" id="MobiDB-lite"/>
    </source>
</evidence>
<dbReference type="EMBL" id="BJZO01000078">
    <property type="protein sequence ID" value="GEO82433.1"/>
    <property type="molecule type" value="Genomic_DNA"/>
</dbReference>
<evidence type="ECO:0000259" key="2">
    <source>
        <dbReference type="Pfam" id="PF13304"/>
    </source>
</evidence>
<dbReference type="PANTHER" id="PTHR32182">
    <property type="entry name" value="DNA REPLICATION AND REPAIR PROTEIN RECF"/>
    <property type="match status" value="1"/>
</dbReference>
<dbReference type="InterPro" id="IPR003959">
    <property type="entry name" value="ATPase_AAA_core"/>
</dbReference>
<dbReference type="GO" id="GO:0016887">
    <property type="term" value="F:ATP hydrolysis activity"/>
    <property type="evidence" value="ECO:0007669"/>
    <property type="project" value="InterPro"/>
</dbReference>
<dbReference type="SUPFAM" id="SSF52540">
    <property type="entry name" value="P-loop containing nucleoside triphosphate hydrolases"/>
    <property type="match status" value="1"/>
</dbReference>
<proteinExistence type="predicted"/>
<feature type="region of interest" description="Disordered" evidence="1">
    <location>
        <begin position="435"/>
        <end position="454"/>
    </location>
</feature>
<dbReference type="InterPro" id="IPR014555">
    <property type="entry name" value="RecF-like"/>
</dbReference>
<organism evidence="3 4">
    <name type="scientific">Pararhodospirillum oryzae</name>
    <dbReference type="NCBI Taxonomy" id="478448"/>
    <lineage>
        <taxon>Bacteria</taxon>
        <taxon>Pseudomonadati</taxon>
        <taxon>Pseudomonadota</taxon>
        <taxon>Alphaproteobacteria</taxon>
        <taxon>Rhodospirillales</taxon>
        <taxon>Rhodospirillaceae</taxon>
        <taxon>Pararhodospirillum</taxon>
    </lineage>
</organism>
<dbReference type="Proteomes" id="UP000321567">
    <property type="component" value="Unassembled WGS sequence"/>
</dbReference>
<evidence type="ECO:0000313" key="4">
    <source>
        <dbReference type="Proteomes" id="UP000321567"/>
    </source>
</evidence>
<accession>A0A512HAF0</accession>
<protein>
    <recommendedName>
        <fullName evidence="2">ATPase AAA-type core domain-containing protein</fullName>
    </recommendedName>
</protein>
<gene>
    <name evidence="3" type="ORF">ROR02_25640</name>
</gene>
<dbReference type="PIRSF" id="PIRSF029347">
    <property type="entry name" value="RecF"/>
    <property type="match status" value="1"/>
</dbReference>
<dbReference type="InterPro" id="IPR027417">
    <property type="entry name" value="P-loop_NTPase"/>
</dbReference>
<dbReference type="Pfam" id="PF13304">
    <property type="entry name" value="AAA_21"/>
    <property type="match status" value="1"/>
</dbReference>
<dbReference type="RefSeq" id="WP_147164462.1">
    <property type="nucleotide sequence ID" value="NZ_BJZO01000078.1"/>
</dbReference>
<sequence length="454" mass="48529">MLTRIEIDGFKTFEHFAVDVSPFGVMIGPSNAGKSNLFDALRFLSLLSRHDVPAAMRGLRGRPEELFRRTADGATDVLCLAVEVLLPLRGTDDFGTPYELEAQRLRYEVTLTQHRDPGGQPREVVVSAESCRALTRDEERAPWIDSDTVAYARAPHLYLRPSSPPGLSFDSEAIPLAHGAGPGWEEELGLPPGGSALFSGWNAARTALSVVMTAEQPHLFALRALLSSIRLLDIDPVAARRGNDAFEERTLRVNAGNLATVLADLREETASPPHPEGVMGALSTTLAQLVPMVRGVRVRGGIESGETSFDIETTEHLVMSARQVSNGTVRALALLAALKDPIRAGLLCIEEPDAGLDEDRLPVLASVLRQAIRGPALAPAARLAGQAGSPPPFQILATARSSALAAALEAHECLRVNRVLAPEASTSIRPAATRMTWAAPPPARRDAKPAGPSP</sequence>
<dbReference type="GO" id="GO:0000731">
    <property type="term" value="P:DNA synthesis involved in DNA repair"/>
    <property type="evidence" value="ECO:0007669"/>
    <property type="project" value="TreeGrafter"/>
</dbReference>
<comment type="caution">
    <text evidence="3">The sequence shown here is derived from an EMBL/GenBank/DDBJ whole genome shotgun (WGS) entry which is preliminary data.</text>
</comment>
<keyword evidence="4" id="KW-1185">Reference proteome</keyword>
<dbReference type="Gene3D" id="3.40.50.300">
    <property type="entry name" value="P-loop containing nucleotide triphosphate hydrolases"/>
    <property type="match status" value="1"/>
</dbReference>
<reference evidence="3 4" key="1">
    <citation type="submission" date="2019-07" db="EMBL/GenBank/DDBJ databases">
        <title>Whole genome shotgun sequence of Rhodospirillum oryzae NBRC 107573.</title>
        <authorList>
            <person name="Hosoyama A."/>
            <person name="Uohara A."/>
            <person name="Ohji S."/>
            <person name="Ichikawa N."/>
        </authorList>
    </citation>
    <scope>NUCLEOTIDE SEQUENCE [LARGE SCALE GENOMIC DNA]</scope>
    <source>
        <strain evidence="3 4">NBRC 107573</strain>
    </source>
</reference>
<name>A0A512HAF0_9PROT</name>
<dbReference type="OrthoDB" id="7596665at2"/>
<dbReference type="AlphaFoldDB" id="A0A512HAF0"/>